<reference evidence="2 3" key="1">
    <citation type="journal article" date="2015" name="Genome Announc.">
        <title>De Novo Genome Sequence of Yersinia aleksiciae Y159T.</title>
        <authorList>
            <person name="Sprague L.D."/>
            <person name="Neubauer H."/>
        </authorList>
    </citation>
    <scope>NUCLEOTIDE SEQUENCE [LARGE SCALE GENOMIC DNA]</scope>
    <source>
        <strain evidence="2 3">159</strain>
    </source>
</reference>
<dbReference type="EMBL" id="CP011975">
    <property type="protein sequence ID" value="AKP33031.1"/>
    <property type="molecule type" value="Genomic_DNA"/>
</dbReference>
<accession>A0ABN4H9D5</accession>
<dbReference type="GeneID" id="61904588"/>
<evidence type="ECO:0000313" key="2">
    <source>
        <dbReference type="EMBL" id="AKP33031.1"/>
    </source>
</evidence>
<dbReference type="Proteomes" id="UP000069914">
    <property type="component" value="Chromosome"/>
</dbReference>
<proteinExistence type="predicted"/>
<sequence>MFRNLPLLLSAIPFFVLANDPSACVNMQGQYQRIKSTQGIQDNKELSVYLKHIDNTNNGYYGIIDFKNYQQTL</sequence>
<protein>
    <submittedName>
        <fullName evidence="2">Uncharacterized protein</fullName>
    </submittedName>
</protein>
<organism evidence="2 3">
    <name type="scientific">Yersinia aleksiciae</name>
    <dbReference type="NCBI Taxonomy" id="263819"/>
    <lineage>
        <taxon>Bacteria</taxon>
        <taxon>Pseudomonadati</taxon>
        <taxon>Pseudomonadota</taxon>
        <taxon>Gammaproteobacteria</taxon>
        <taxon>Enterobacterales</taxon>
        <taxon>Yersiniaceae</taxon>
        <taxon>Yersinia</taxon>
    </lineage>
</organism>
<evidence type="ECO:0000313" key="3">
    <source>
        <dbReference type="Proteomes" id="UP000069914"/>
    </source>
</evidence>
<keyword evidence="3" id="KW-1185">Reference proteome</keyword>
<name>A0ABN4H9D5_YERAE</name>
<feature type="chain" id="PRO_5045312823" evidence="1">
    <location>
        <begin position="19"/>
        <end position="73"/>
    </location>
</feature>
<gene>
    <name evidence="2" type="ORF">ACZ76_05485</name>
</gene>
<keyword evidence="1" id="KW-0732">Signal</keyword>
<evidence type="ECO:0000256" key="1">
    <source>
        <dbReference type="SAM" id="SignalP"/>
    </source>
</evidence>
<dbReference type="RefSeq" id="WP_048617520.1">
    <property type="nucleotide sequence ID" value="NZ_CABMLM010000039.1"/>
</dbReference>
<feature type="signal peptide" evidence="1">
    <location>
        <begin position="1"/>
        <end position="18"/>
    </location>
</feature>